<dbReference type="OrthoDB" id="8779984at2"/>
<proteinExistence type="predicted"/>
<gene>
    <name evidence="2" type="ORF">SAMN05216466_12218</name>
</gene>
<feature type="region of interest" description="Disordered" evidence="1">
    <location>
        <begin position="380"/>
        <end position="399"/>
    </location>
</feature>
<dbReference type="Proteomes" id="UP000199706">
    <property type="component" value="Unassembled WGS sequence"/>
</dbReference>
<accession>A0A1G8K9J4</accession>
<protein>
    <submittedName>
        <fullName evidence="2">Uncharacterized protein</fullName>
    </submittedName>
</protein>
<evidence type="ECO:0000256" key="1">
    <source>
        <dbReference type="SAM" id="MobiDB-lite"/>
    </source>
</evidence>
<dbReference type="EMBL" id="FNCJ01000022">
    <property type="protein sequence ID" value="SDI39490.1"/>
    <property type="molecule type" value="Genomic_DNA"/>
</dbReference>
<dbReference type="AlphaFoldDB" id="A0A1G8K9J4"/>
<evidence type="ECO:0000313" key="2">
    <source>
        <dbReference type="EMBL" id="SDI39490.1"/>
    </source>
</evidence>
<reference evidence="2 3" key="1">
    <citation type="submission" date="2016-10" db="EMBL/GenBank/DDBJ databases">
        <authorList>
            <person name="de Groot N.N."/>
        </authorList>
    </citation>
    <scope>NUCLEOTIDE SEQUENCE [LARGE SCALE GENOMIC DNA]</scope>
    <source>
        <strain evidence="2 3">LMG 2247</strain>
    </source>
</reference>
<dbReference type="RefSeq" id="WP_090692731.1">
    <property type="nucleotide sequence ID" value="NZ_FNCJ01000022.1"/>
</dbReference>
<sequence length="399" mass="39476">MGAIKHAFEHLGHDIGDVAKDVGKGLETAGKDIAKVGKGIAEGVETVGKTLGKDALDTAEATLQSADALIHGHLQQALNKALQAGDDVVKTGSDLGSAGTEATLDSLGDMHLSKKLDNAVGKVNKAFNGVRNDVTKSVDQVASQVVSGTEGAIKGTVDAVNDAAHGKWGAAAGALGGATMDALNVASDLTPEGAAAAIGTQALMNAHIGNAQIDSAIGGALHGNVTQMAKGVVKNVAETEVGDKVQQGLSDVAAKVMPQGGGSSEDTALAAAGLGIAAGALGDGLGSSGSKHSHGESAGGSSYSFAAFGRSGKSSAHAGKAEGRESKEAKHEKKEDADDNAQDAANNTANNASSTALAQAGGGDTQLEQELMLENFLMQAGMGSGGGAQKRRAELSADS</sequence>
<organism evidence="2 3">
    <name type="scientific">Paraburkholderia phenazinium</name>
    <dbReference type="NCBI Taxonomy" id="60549"/>
    <lineage>
        <taxon>Bacteria</taxon>
        <taxon>Pseudomonadati</taxon>
        <taxon>Pseudomonadota</taxon>
        <taxon>Betaproteobacteria</taxon>
        <taxon>Burkholderiales</taxon>
        <taxon>Burkholderiaceae</taxon>
        <taxon>Paraburkholderia</taxon>
    </lineage>
</organism>
<feature type="region of interest" description="Disordered" evidence="1">
    <location>
        <begin position="309"/>
        <end position="347"/>
    </location>
</feature>
<name>A0A1G8K9J4_9BURK</name>
<evidence type="ECO:0000313" key="3">
    <source>
        <dbReference type="Proteomes" id="UP000199706"/>
    </source>
</evidence>
<feature type="compositionally biased region" description="Basic and acidic residues" evidence="1">
    <location>
        <begin position="319"/>
        <end position="336"/>
    </location>
</feature>